<feature type="region of interest" description="Disordered" evidence="1">
    <location>
        <begin position="417"/>
        <end position="446"/>
    </location>
</feature>
<reference evidence="4" key="1">
    <citation type="submission" date="2025-08" db="UniProtKB">
        <authorList>
            <consortium name="RefSeq"/>
        </authorList>
    </citation>
    <scope>IDENTIFICATION</scope>
    <source>
        <tissue evidence="4">Leaf</tissue>
    </source>
</reference>
<keyword evidence="3" id="KW-1185">Reference proteome</keyword>
<dbReference type="PANTHER" id="PTHR12956">
    <property type="entry name" value="ALKALINE CERAMIDASE-RELATED"/>
    <property type="match status" value="1"/>
</dbReference>
<evidence type="ECO:0000256" key="1">
    <source>
        <dbReference type="SAM" id="MobiDB-lite"/>
    </source>
</evidence>
<feature type="domain" description="TOD1/MUCI70 glycosyltransferase-like" evidence="2">
    <location>
        <begin position="119"/>
        <end position="415"/>
    </location>
</feature>
<dbReference type="RefSeq" id="XP_030511402.1">
    <property type="nucleotide sequence ID" value="XM_030655542.2"/>
</dbReference>
<dbReference type="GeneID" id="115725890"/>
<evidence type="ECO:0000313" key="4">
    <source>
        <dbReference type="RefSeq" id="XP_030511402.1"/>
    </source>
</evidence>
<dbReference type="AlphaFoldDB" id="A0A8B8MN68"/>
<protein>
    <submittedName>
        <fullName evidence="4">Probable hexosyltransferase MUCI70 isoform X1</fullName>
    </submittedName>
</protein>
<gene>
    <name evidence="4" type="primary">LOC115725890</name>
</gene>
<dbReference type="Pfam" id="PF04765">
    <property type="entry name" value="TOD1_MUCI70"/>
    <property type="match status" value="1"/>
</dbReference>
<dbReference type="PANTHER" id="PTHR12956:SF13">
    <property type="entry name" value="ALKALINE CERAMIDASE TOD1"/>
    <property type="match status" value="1"/>
</dbReference>
<dbReference type="InterPro" id="IPR006852">
    <property type="entry name" value="TOD1_MUCI70"/>
</dbReference>
<sequence>MASKTSMGKPPVPLFQSKLLCFSLLYLFTALFLALYTSLSPTRCLLRSSPFDPLQTPLFSYPPAYGEHKYALPTARPSCSSPVLFSDYLEAVREIGDLCANSSWLSTASPPPPLRYKQGRDDNFGGKFTARERFSYFDHRNDSVEVPCGFFKEFPISSDDREAMEKCDGVVVASAVFNDHDKIRQPRGLGSQTLASVCFFMFVDDATAKVLESHSLISRSSGAVRKVGAWRVVEVAGERLYVDPAMNGVIPKHLAHRLFPNSKFSVWIDAKLQMAVDPVLLVHSLLVREGADMAVSRHPYFKHTMEEAMATARWKKWRDVDSLQKQMETYCENGLQPWSHNKLPYTSDVPDSALILRRHTPASNLFSCLLFNELDAFNPRDQLAFAYVRDLMSPKPKLHMFDVEVFEQVALEYRHNLKRGGGGPGGPRRTKRAGSPESSGNGSFGGGCRKYLEEMWG</sequence>
<dbReference type="Proteomes" id="UP000827889">
    <property type="component" value="Chromosome 3"/>
</dbReference>
<organism evidence="3 4">
    <name type="scientific">Rhodamnia argentea</name>
    <dbReference type="NCBI Taxonomy" id="178133"/>
    <lineage>
        <taxon>Eukaryota</taxon>
        <taxon>Viridiplantae</taxon>
        <taxon>Streptophyta</taxon>
        <taxon>Embryophyta</taxon>
        <taxon>Tracheophyta</taxon>
        <taxon>Spermatophyta</taxon>
        <taxon>Magnoliopsida</taxon>
        <taxon>eudicotyledons</taxon>
        <taxon>Gunneridae</taxon>
        <taxon>Pentapetalae</taxon>
        <taxon>rosids</taxon>
        <taxon>malvids</taxon>
        <taxon>Myrtales</taxon>
        <taxon>Myrtaceae</taxon>
        <taxon>Myrtoideae</taxon>
        <taxon>Myrteae</taxon>
        <taxon>Australasian group</taxon>
        <taxon>Rhodamnia</taxon>
    </lineage>
</organism>
<dbReference type="KEGG" id="rarg:115725890"/>
<accession>A0A8B8MN68</accession>
<evidence type="ECO:0000313" key="3">
    <source>
        <dbReference type="Proteomes" id="UP000827889"/>
    </source>
</evidence>
<dbReference type="InterPro" id="IPR048354">
    <property type="entry name" value="TOD1_MUCI70_glycTrfase_dom"/>
</dbReference>
<proteinExistence type="predicted"/>
<dbReference type="OrthoDB" id="1905162at2759"/>
<evidence type="ECO:0000259" key="2">
    <source>
        <dbReference type="Pfam" id="PF04765"/>
    </source>
</evidence>
<name>A0A8B8MN68_9MYRT</name>